<evidence type="ECO:0000313" key="1">
    <source>
        <dbReference type="EMBL" id="TLM88657.1"/>
    </source>
</evidence>
<evidence type="ECO:0000313" key="2">
    <source>
        <dbReference type="Proteomes" id="UP000305517"/>
    </source>
</evidence>
<dbReference type="OrthoDB" id="871454at2"/>
<gene>
    <name evidence="1" type="ORF">FDY95_22745</name>
</gene>
<comment type="caution">
    <text evidence="1">The sequence shown here is derived from an EMBL/GenBank/DDBJ whole genome shotgun (WGS) entry which is preliminary data.</text>
</comment>
<reference evidence="1 2" key="1">
    <citation type="submission" date="2019-05" db="EMBL/GenBank/DDBJ databases">
        <title>Hymenobacter edaphi sp. nov., isolated from abandoned arsenic-contaminated farmland soil.</title>
        <authorList>
            <person name="Nie L."/>
        </authorList>
    </citation>
    <scope>NUCLEOTIDE SEQUENCE [LARGE SCALE GENOMIC DNA]</scope>
    <source>
        <strain evidence="1 2">1-3-3-8</strain>
    </source>
</reference>
<organism evidence="1 2">
    <name type="scientific">Hymenobacter jeollabukensis</name>
    <dbReference type="NCBI Taxonomy" id="2025313"/>
    <lineage>
        <taxon>Bacteria</taxon>
        <taxon>Pseudomonadati</taxon>
        <taxon>Bacteroidota</taxon>
        <taxon>Cytophagia</taxon>
        <taxon>Cytophagales</taxon>
        <taxon>Hymenobacteraceae</taxon>
        <taxon>Hymenobacter</taxon>
    </lineage>
</organism>
<dbReference type="AlphaFoldDB" id="A0A5R8WIY1"/>
<sequence>MSRIDWKVFASLNDGRASYAEQLGKDELKTLHIRDPALEGGIIALLNRGCRVYLTGNPGDGKTHLIQYLRSLPEFPGETELILDASATNKTELIGRIEQAQITAKPALIAINEGPLRALIPELPTTDKEALTAQLMGRTSEAEEVALIPLNARPTLGKMFLGALDHLLNTVDPDSAPDIVQANIRALREPRVQARLITLLKLVAQGGIQPTMHQLLGLLAKAALGKEDYYDALFQVPRTEASPLDRELKALDPADFVHAHHDTHGLWDAPRELGVWLANRMPKLPNSNLPRVEQKRHFRSLKRQFFFENTLGDDLLLGLPRDRQTFSDLLAQIQTHPLLAATNVWQQLRLLTGAQSADSEIWPLYQTHRYDTDAPATAAVAGALLRADDVTVSVPALPSPAVDLITDYEPTFLTFTLLTERWRNREQPVPTLRIDLPVWRELSRVAAGMPAAYASEEVQRRVGAFRAALTTGIPPTPDRVWILNLETGAEDSVRLVQSPEGQFTYLFPGG</sequence>
<proteinExistence type="predicted"/>
<protein>
    <submittedName>
        <fullName evidence="1">Uncharacterized protein</fullName>
    </submittedName>
</protein>
<dbReference type="RefSeq" id="WP_138081391.1">
    <property type="nucleotide sequence ID" value="NZ_VAJM01000016.1"/>
</dbReference>
<keyword evidence="2" id="KW-1185">Reference proteome</keyword>
<name>A0A5R8WIY1_9BACT</name>
<dbReference type="EMBL" id="VAJM01000016">
    <property type="protein sequence ID" value="TLM88657.1"/>
    <property type="molecule type" value="Genomic_DNA"/>
</dbReference>
<dbReference type="Proteomes" id="UP000305517">
    <property type="component" value="Unassembled WGS sequence"/>
</dbReference>
<accession>A0A5R8WIY1</accession>